<dbReference type="PANTHER" id="PTHR11904">
    <property type="entry name" value="METHYLTHIOADENOSINE/PURINE NUCLEOSIDE PHOSPHORYLASE"/>
    <property type="match status" value="1"/>
</dbReference>
<dbReference type="SUPFAM" id="SSF53167">
    <property type="entry name" value="Purine and uridine phosphorylases"/>
    <property type="match status" value="1"/>
</dbReference>
<evidence type="ECO:0000256" key="3">
    <source>
        <dbReference type="ARBA" id="ARBA00006751"/>
    </source>
</evidence>
<comment type="pathway">
    <text evidence="2 8">Purine metabolism; purine nucleoside salvage.</text>
</comment>
<dbReference type="NCBIfam" id="TIGR01697">
    <property type="entry name" value="PNPH-PUNA-XAPA"/>
    <property type="match status" value="1"/>
</dbReference>
<dbReference type="GO" id="GO:0005737">
    <property type="term" value="C:cytoplasm"/>
    <property type="evidence" value="ECO:0007669"/>
    <property type="project" value="TreeGrafter"/>
</dbReference>
<dbReference type="CDD" id="cd09009">
    <property type="entry name" value="PNP-EcPNPII_like"/>
    <property type="match status" value="1"/>
</dbReference>
<dbReference type="InterPro" id="IPR011270">
    <property type="entry name" value="Pur_Nuc_Pase_Ino/Guo-sp"/>
</dbReference>
<dbReference type="NCBIfam" id="NF006054">
    <property type="entry name" value="PRK08202.1"/>
    <property type="match status" value="1"/>
</dbReference>
<feature type="binding site" evidence="9">
    <location>
        <position position="30"/>
    </location>
    <ligand>
        <name>phosphate</name>
        <dbReference type="ChEBI" id="CHEBI:43474"/>
    </ligand>
</feature>
<dbReference type="Pfam" id="PF01048">
    <property type="entry name" value="PNP_UDP_1"/>
    <property type="match status" value="1"/>
</dbReference>
<dbReference type="Gene3D" id="3.40.50.1580">
    <property type="entry name" value="Nucleoside phosphorylase domain"/>
    <property type="match status" value="1"/>
</dbReference>
<reference evidence="11" key="2">
    <citation type="submission" date="2024-06" db="EMBL/GenBank/DDBJ databases">
        <authorList>
            <person name="Petrova K.O."/>
            <person name="Toshchakov S.V."/>
            <person name="Boltjanskaja Y.V."/>
            <person name="Kevbrin V."/>
        </authorList>
    </citation>
    <scope>NUCLEOTIDE SEQUENCE</scope>
    <source>
        <strain evidence="11">Z-910T</strain>
    </source>
</reference>
<evidence type="ECO:0000256" key="9">
    <source>
        <dbReference type="PIRSR" id="PIRSR000477-2"/>
    </source>
</evidence>
<evidence type="ECO:0000256" key="2">
    <source>
        <dbReference type="ARBA" id="ARBA00005058"/>
    </source>
</evidence>
<feature type="binding site" evidence="9">
    <location>
        <position position="193"/>
    </location>
    <ligand>
        <name>a purine D-ribonucleoside</name>
        <dbReference type="ChEBI" id="CHEBI:142355"/>
    </ligand>
</feature>
<dbReference type="InterPro" id="IPR000845">
    <property type="entry name" value="Nucleoside_phosphorylase_d"/>
</dbReference>
<feature type="binding site" evidence="9">
    <location>
        <position position="61"/>
    </location>
    <ligand>
        <name>phosphate</name>
        <dbReference type="ChEBI" id="CHEBI:43474"/>
    </ligand>
</feature>
<name>A0AAU7VPI3_9FIRM</name>
<accession>A0AAU7VPI3</accession>
<dbReference type="EC" id="2.4.2.1" evidence="8"/>
<dbReference type="PIRSF" id="PIRSF000477">
    <property type="entry name" value="PurNPase"/>
    <property type="match status" value="1"/>
</dbReference>
<evidence type="ECO:0000256" key="8">
    <source>
        <dbReference type="PIRNR" id="PIRNR000477"/>
    </source>
</evidence>
<proteinExistence type="inferred from homology"/>
<feature type="binding site" evidence="9">
    <location>
        <position position="235"/>
    </location>
    <ligand>
        <name>a purine D-ribonucleoside</name>
        <dbReference type="ChEBI" id="CHEBI:142355"/>
    </ligand>
</feature>
<evidence type="ECO:0000256" key="5">
    <source>
        <dbReference type="ARBA" id="ARBA00022676"/>
    </source>
</evidence>
<dbReference type="GO" id="GO:0004731">
    <property type="term" value="F:purine-nucleoside phosphorylase activity"/>
    <property type="evidence" value="ECO:0007669"/>
    <property type="project" value="UniProtKB-EC"/>
</dbReference>
<dbReference type="RefSeq" id="WP_350344706.1">
    <property type="nucleotide sequence ID" value="NZ_CP158367.1"/>
</dbReference>
<sequence>MEEMVKLQQAKQFIADKIDFVPEVGLILGSGLGVLAEEIEESVKIPYSEIPNFPVSTVSGHAGQLVLGRLGGKNVIAMQGRFHFYEGYRQQELTLPVRVMRLLGTEKVIITNAAGGVNKDFKVGQLMLIEDHINLTGSNPLIGKNLDHLGPRFPDMSQAYNPELKKIADDAAQKLDINLRKGVYAGFSGPNYETPSEIKMCRKLGADAAGMSTVPEVTVAVHCGMEVLGISCITNMAAGILDVKLDHKEVIEVTQKVRKDFIKLVKEILNQM</sequence>
<evidence type="ECO:0000256" key="7">
    <source>
        <dbReference type="ARBA" id="ARBA00048556"/>
    </source>
</evidence>
<dbReference type="EMBL" id="CP158367">
    <property type="protein sequence ID" value="XBX75971.1"/>
    <property type="molecule type" value="Genomic_DNA"/>
</dbReference>
<comment type="function">
    <text evidence="1">The purine nucleoside phosphorylases catalyze the phosphorolytic breakdown of the N-glycosidic bond in the beta-(deoxy)ribonucleoside molecules, with the formation of the corresponding free purine bases and pentose-1-phosphate. Cleaves guanosine, inosine, 2'-deoxyguanosine and 2'-deoxyinosine.</text>
</comment>
<dbReference type="InterPro" id="IPR011268">
    <property type="entry name" value="Purine_phosphorylase"/>
</dbReference>
<feature type="domain" description="Nucleoside phosphorylase" evidence="10">
    <location>
        <begin position="24"/>
        <end position="269"/>
    </location>
</feature>
<evidence type="ECO:0000256" key="1">
    <source>
        <dbReference type="ARBA" id="ARBA00002678"/>
    </source>
</evidence>
<reference evidence="11" key="1">
    <citation type="journal article" date="2013" name="Extremophiles">
        <title>Proteinivorax tanatarense gen. nov., sp. nov., an anaerobic, haloalkaliphilic, proteolytic bacterium isolated from a decaying algal bloom, and proposal of Proteinivoraceae fam. nov.</title>
        <authorList>
            <person name="Kevbrin V."/>
            <person name="Boltyanskaya Y."/>
            <person name="Zhilina T."/>
            <person name="Kolganova T."/>
            <person name="Lavrentjeva E."/>
            <person name="Kuznetsov B."/>
        </authorList>
    </citation>
    <scope>NUCLEOTIDE SEQUENCE</scope>
    <source>
        <strain evidence="11">Z-910T</strain>
    </source>
</reference>
<keyword evidence="4" id="KW-0597">Phosphoprotein</keyword>
<dbReference type="AlphaFoldDB" id="A0AAU7VPI3"/>
<organism evidence="11">
    <name type="scientific">Proteinivorax tanatarense</name>
    <dbReference type="NCBI Taxonomy" id="1260629"/>
    <lineage>
        <taxon>Bacteria</taxon>
        <taxon>Bacillati</taxon>
        <taxon>Bacillota</taxon>
        <taxon>Clostridia</taxon>
        <taxon>Eubacteriales</taxon>
        <taxon>Proteinivoracaceae</taxon>
        <taxon>Proteinivorax</taxon>
    </lineage>
</organism>
<dbReference type="NCBIfam" id="TIGR01700">
    <property type="entry name" value="PNPH"/>
    <property type="match status" value="1"/>
</dbReference>
<evidence type="ECO:0000256" key="6">
    <source>
        <dbReference type="ARBA" id="ARBA00022679"/>
    </source>
</evidence>
<dbReference type="FunFam" id="3.40.50.1580:FF:000010">
    <property type="entry name" value="Purine nucleoside phosphorylase"/>
    <property type="match status" value="1"/>
</dbReference>
<evidence type="ECO:0000259" key="10">
    <source>
        <dbReference type="Pfam" id="PF01048"/>
    </source>
</evidence>
<feature type="binding site" evidence="9">
    <location>
        <begin position="81"/>
        <end position="83"/>
    </location>
    <ligand>
        <name>phosphate</name>
        <dbReference type="ChEBI" id="CHEBI:43474"/>
    </ligand>
</feature>
<evidence type="ECO:0000256" key="4">
    <source>
        <dbReference type="ARBA" id="ARBA00022553"/>
    </source>
</evidence>
<comment type="similarity">
    <text evidence="3 8">Belongs to the PNP/MTAP phosphorylase family.</text>
</comment>
<comment type="catalytic activity">
    <reaction evidence="7">
        <text>a purine 2'-deoxy-D-ribonucleoside + phosphate = a purine nucleobase + 2-deoxy-alpha-D-ribose 1-phosphate</text>
        <dbReference type="Rhea" id="RHEA:36431"/>
        <dbReference type="ChEBI" id="CHEBI:26386"/>
        <dbReference type="ChEBI" id="CHEBI:43474"/>
        <dbReference type="ChEBI" id="CHEBI:57259"/>
        <dbReference type="ChEBI" id="CHEBI:142361"/>
        <dbReference type="EC" id="2.4.2.1"/>
    </reaction>
</comment>
<dbReference type="GO" id="GO:0009116">
    <property type="term" value="P:nucleoside metabolic process"/>
    <property type="evidence" value="ECO:0007669"/>
    <property type="project" value="InterPro"/>
</dbReference>
<dbReference type="InterPro" id="IPR035994">
    <property type="entry name" value="Nucleoside_phosphorylase_sf"/>
</dbReference>
<feature type="binding site" evidence="9">
    <location>
        <position position="113"/>
    </location>
    <ligand>
        <name>phosphate</name>
        <dbReference type="ChEBI" id="CHEBI:43474"/>
    </ligand>
</feature>
<protein>
    <recommendedName>
        <fullName evidence="8">Purine nucleoside phosphorylase</fullName>
        <ecNumber evidence="8">2.4.2.1</ecNumber>
    </recommendedName>
    <alternativeName>
        <fullName evidence="8">Inosine-guanosine phosphorylase</fullName>
    </alternativeName>
</protein>
<keyword evidence="5 8" id="KW-0328">Glycosyltransferase</keyword>
<gene>
    <name evidence="11" type="ORF">PRVXT_001137</name>
</gene>
<feature type="binding site" evidence="9">
    <location>
        <position position="212"/>
    </location>
    <ligand>
        <name>phosphate</name>
        <dbReference type="ChEBI" id="CHEBI:43474"/>
    </ligand>
</feature>
<evidence type="ECO:0000313" key="11">
    <source>
        <dbReference type="EMBL" id="XBX75971.1"/>
    </source>
</evidence>
<dbReference type="PANTHER" id="PTHR11904:SF9">
    <property type="entry name" value="PURINE NUCLEOSIDE PHOSPHORYLASE-RELATED"/>
    <property type="match status" value="1"/>
</dbReference>
<keyword evidence="6 8" id="KW-0808">Transferase</keyword>